<reference evidence="2" key="1">
    <citation type="journal article" date="2014" name="Proc. Natl. Acad. Sci. U.S.A.">
        <title>Extensive sampling of basidiomycete genomes demonstrates inadequacy of the white-rot/brown-rot paradigm for wood decay fungi.</title>
        <authorList>
            <person name="Riley R."/>
            <person name="Salamov A.A."/>
            <person name="Brown D.W."/>
            <person name="Nagy L.G."/>
            <person name="Floudas D."/>
            <person name="Held B.W."/>
            <person name="Levasseur A."/>
            <person name="Lombard V."/>
            <person name="Morin E."/>
            <person name="Otillar R."/>
            <person name="Lindquist E.A."/>
            <person name="Sun H."/>
            <person name="LaButti K.M."/>
            <person name="Schmutz J."/>
            <person name="Jabbour D."/>
            <person name="Luo H."/>
            <person name="Baker S.E."/>
            <person name="Pisabarro A.G."/>
            <person name="Walton J.D."/>
            <person name="Blanchette R.A."/>
            <person name="Henrissat B."/>
            <person name="Martin F."/>
            <person name="Cullen D."/>
            <person name="Hibbett D.S."/>
            <person name="Grigoriev I.V."/>
        </authorList>
    </citation>
    <scope>NUCLEOTIDE SEQUENCE [LARGE SCALE GENOMIC DNA]</scope>
    <source>
        <strain evidence="2">FD-172 SS1</strain>
    </source>
</reference>
<name>A0A067MNB5_BOTB1</name>
<dbReference type="Proteomes" id="UP000027195">
    <property type="component" value="Unassembled WGS sequence"/>
</dbReference>
<organism evidence="1 2">
    <name type="scientific">Botryobasidium botryosum (strain FD-172 SS1)</name>
    <dbReference type="NCBI Taxonomy" id="930990"/>
    <lineage>
        <taxon>Eukaryota</taxon>
        <taxon>Fungi</taxon>
        <taxon>Dikarya</taxon>
        <taxon>Basidiomycota</taxon>
        <taxon>Agaricomycotina</taxon>
        <taxon>Agaricomycetes</taxon>
        <taxon>Cantharellales</taxon>
        <taxon>Botryobasidiaceae</taxon>
        <taxon>Botryobasidium</taxon>
    </lineage>
</organism>
<dbReference type="STRING" id="930990.A0A067MNB5"/>
<dbReference type="InParanoid" id="A0A067MNB5"/>
<dbReference type="OrthoDB" id="3236156at2759"/>
<sequence>MKNVDGALHLFTKGFGINLEDSISRRSVGRINREGGVAAGIQVGYEFNKANVCTLSNDGTTNKHINYKLWHIMMNIPTYAPGSNPDTPLSHEVPPVQQFLGICSAVNHTSETQLQGWKDTIDSYFSMYNASPFGDEDPLNVRDFARTTTGMSTNHAEDQKKQFRLFEEWKSLCEREKHGEEALCSASLDNDVYAILWEGIERNIMEAGGIWARSGGILESVRGQEKIDAMTPEQRQYIKLFLWSGCCMHKEMNSTKGGSARATVFWKEHGLVGPIKLLNKDNRAAAASGDGVTKSRVTEAAQGGAIKLCSLARAVFAHKDKKKGQQDVLQIYMEAVIGYMICFPDTSNTHYQAFCAAVAELIIRLDFYRQFLEFIRMLKEKRMFTNMEQNVYNALSNIPTLTELCVLILYSQAISHPYMREVQGVAFVNLLNLGAKHKEVIDFLDLLLCNRQLLLSPSASYETGSLDGKPWECPEAIYAVQHLTPKLPHLEEGGKIATTSTSKKHRTFMKPTNDANEGALGAYRIDVRNKPRLSVEQHSACKMYQRNDTSSFMKMCFTPAHHKLIMRQARDQEAAHLPAQSHEKQVAAWECVEEQKYAGDAKQKQCAENKAAKEGPMVRVIDLPGLLVKPPIVSILMGHLNWYQVQGDTSIPKNVRLNRKGLVLDALVAAVERYNALEFKAASTEVAEGAQIEVEANAIQGIEDDFSESEAGDY</sequence>
<dbReference type="EMBL" id="KL198044">
    <property type="protein sequence ID" value="KDQ13332.1"/>
    <property type="molecule type" value="Genomic_DNA"/>
</dbReference>
<keyword evidence="2" id="KW-1185">Reference proteome</keyword>
<protein>
    <submittedName>
        <fullName evidence="1">Uncharacterized protein</fullName>
    </submittedName>
</protein>
<dbReference type="AlphaFoldDB" id="A0A067MNB5"/>
<gene>
    <name evidence="1" type="ORF">BOTBODRAFT_175645</name>
</gene>
<accession>A0A067MNB5</accession>
<evidence type="ECO:0000313" key="1">
    <source>
        <dbReference type="EMBL" id="KDQ13332.1"/>
    </source>
</evidence>
<proteinExistence type="predicted"/>
<evidence type="ECO:0000313" key="2">
    <source>
        <dbReference type="Proteomes" id="UP000027195"/>
    </source>
</evidence>
<dbReference type="HOGENOM" id="CLU_006824_0_0_1"/>